<gene>
    <name evidence="11" type="ORF">VTK73DRAFT_2853</name>
</gene>
<evidence type="ECO:0000256" key="9">
    <source>
        <dbReference type="RuleBase" id="RU361169"/>
    </source>
</evidence>
<keyword evidence="3" id="KW-0964">Secreted</keyword>
<dbReference type="Proteomes" id="UP001586593">
    <property type="component" value="Unassembled WGS sequence"/>
</dbReference>
<dbReference type="PANTHER" id="PTHR31736:SF8">
    <property type="entry name" value="PUTATIVE (AFU_ORTHOLOGUE AFUA_7G06410)-RELATED"/>
    <property type="match status" value="1"/>
</dbReference>
<feature type="signal peptide" evidence="10">
    <location>
        <begin position="1"/>
        <end position="18"/>
    </location>
</feature>
<dbReference type="SUPFAM" id="SSF51126">
    <property type="entry name" value="Pectin lyase-like"/>
    <property type="match status" value="1"/>
</dbReference>
<keyword evidence="6" id="KW-0325">Glycoprotein</keyword>
<evidence type="ECO:0000256" key="10">
    <source>
        <dbReference type="SAM" id="SignalP"/>
    </source>
</evidence>
<evidence type="ECO:0000256" key="8">
    <source>
        <dbReference type="ARBA" id="ARBA00023316"/>
    </source>
</evidence>
<evidence type="ECO:0000256" key="6">
    <source>
        <dbReference type="ARBA" id="ARBA00023180"/>
    </source>
</evidence>
<organism evidence="11 12">
    <name type="scientific">Phialemonium thermophilum</name>
    <dbReference type="NCBI Taxonomy" id="223376"/>
    <lineage>
        <taxon>Eukaryota</taxon>
        <taxon>Fungi</taxon>
        <taxon>Dikarya</taxon>
        <taxon>Ascomycota</taxon>
        <taxon>Pezizomycotina</taxon>
        <taxon>Sordariomycetes</taxon>
        <taxon>Sordariomycetidae</taxon>
        <taxon>Cephalothecales</taxon>
        <taxon>Cephalothecaceae</taxon>
        <taxon>Phialemonium</taxon>
    </lineage>
</organism>
<keyword evidence="7 9" id="KW-0326">Glycosidase</keyword>
<evidence type="ECO:0008006" key="13">
    <source>
        <dbReference type="Google" id="ProtNLM"/>
    </source>
</evidence>
<proteinExistence type="inferred from homology"/>
<feature type="chain" id="PRO_5046506227" description="Glycoside hydrolase family 28 protein" evidence="10">
    <location>
        <begin position="19"/>
        <end position="420"/>
    </location>
</feature>
<evidence type="ECO:0000256" key="1">
    <source>
        <dbReference type="ARBA" id="ARBA00004613"/>
    </source>
</evidence>
<keyword evidence="5 9" id="KW-0378">Hydrolase</keyword>
<accession>A0ABR3VPQ5</accession>
<comment type="similarity">
    <text evidence="2 9">Belongs to the glycosyl hydrolase 28 family.</text>
</comment>
<dbReference type="Gene3D" id="2.160.20.10">
    <property type="entry name" value="Single-stranded right-handed beta-helix, Pectin lyase-like"/>
    <property type="match status" value="1"/>
</dbReference>
<evidence type="ECO:0000256" key="3">
    <source>
        <dbReference type="ARBA" id="ARBA00022525"/>
    </source>
</evidence>
<dbReference type="PANTHER" id="PTHR31736">
    <property type="match status" value="1"/>
</dbReference>
<sequence>MWLSTLLVIAVAALRASAEVVQNGTMCVVTPLSAASGASAKRQFGQQAQDDTPQILDAFKRCGTDGSIVFQEGTYHIRQIMDVTNLRNCDIHILGKWVWSADNLQYWISHTLPVTYAGLHTAWRLGGTNITLRGHGKALFDGNGQVWIDENKNGSNRQGRPISLTIWHATNVLVDGITWRQSQFWHTFVAYSQNVTMTNLDMNTTSHSQYSAVNTDGFDSWNSKDVYLRNWTVTCGDDCISVKGNSTNIDVKNVTCHESGCACIGSVGSNAGQPDFVDDVVFDTMECHHSSNAAWLKTYPGQGHIRNVTFRNFVVDDVNQPIYITPCTYSGNGCDGSRLAISDVTWSNITGTSRYNVAAAMHCSSAAPCRNLHFEGVDIKPRAGGTAKVLCSNIQNQADMGLTCTGTCPGNWPQQLNGNR</sequence>
<comment type="caution">
    <text evidence="11">The sequence shown here is derived from an EMBL/GenBank/DDBJ whole genome shotgun (WGS) entry which is preliminary data.</text>
</comment>
<dbReference type="InterPro" id="IPR012334">
    <property type="entry name" value="Pectin_lyas_fold"/>
</dbReference>
<dbReference type="InterPro" id="IPR000743">
    <property type="entry name" value="Glyco_hydro_28"/>
</dbReference>
<evidence type="ECO:0000313" key="11">
    <source>
        <dbReference type="EMBL" id="KAL1843430.1"/>
    </source>
</evidence>
<evidence type="ECO:0000256" key="5">
    <source>
        <dbReference type="ARBA" id="ARBA00022801"/>
    </source>
</evidence>
<keyword evidence="4 10" id="KW-0732">Signal</keyword>
<evidence type="ECO:0000256" key="7">
    <source>
        <dbReference type="ARBA" id="ARBA00023295"/>
    </source>
</evidence>
<dbReference type="Pfam" id="PF00295">
    <property type="entry name" value="Glyco_hydro_28"/>
    <property type="match status" value="1"/>
</dbReference>
<keyword evidence="8" id="KW-0961">Cell wall biogenesis/degradation</keyword>
<keyword evidence="12" id="KW-1185">Reference proteome</keyword>
<name>A0ABR3VPQ5_9PEZI</name>
<reference evidence="11 12" key="1">
    <citation type="journal article" date="2024" name="Commun. Biol.">
        <title>Comparative genomic analysis of thermophilic fungi reveals convergent evolutionary adaptations and gene losses.</title>
        <authorList>
            <person name="Steindorff A.S."/>
            <person name="Aguilar-Pontes M.V."/>
            <person name="Robinson A.J."/>
            <person name="Andreopoulos B."/>
            <person name="LaButti K."/>
            <person name="Kuo A."/>
            <person name="Mondo S."/>
            <person name="Riley R."/>
            <person name="Otillar R."/>
            <person name="Haridas S."/>
            <person name="Lipzen A."/>
            <person name="Grimwood J."/>
            <person name="Schmutz J."/>
            <person name="Clum A."/>
            <person name="Reid I.D."/>
            <person name="Moisan M.C."/>
            <person name="Butler G."/>
            <person name="Nguyen T.T.M."/>
            <person name="Dewar K."/>
            <person name="Conant G."/>
            <person name="Drula E."/>
            <person name="Henrissat B."/>
            <person name="Hansel C."/>
            <person name="Singer S."/>
            <person name="Hutchinson M.I."/>
            <person name="de Vries R.P."/>
            <person name="Natvig D.O."/>
            <person name="Powell A.J."/>
            <person name="Tsang A."/>
            <person name="Grigoriev I.V."/>
        </authorList>
    </citation>
    <scope>NUCLEOTIDE SEQUENCE [LARGE SCALE GENOMIC DNA]</scope>
    <source>
        <strain evidence="11 12">ATCC 24622</strain>
    </source>
</reference>
<dbReference type="InterPro" id="IPR011050">
    <property type="entry name" value="Pectin_lyase_fold/virulence"/>
</dbReference>
<protein>
    <recommendedName>
        <fullName evidence="13">Glycoside hydrolase family 28 protein</fullName>
    </recommendedName>
</protein>
<evidence type="ECO:0000256" key="2">
    <source>
        <dbReference type="ARBA" id="ARBA00008834"/>
    </source>
</evidence>
<evidence type="ECO:0000313" key="12">
    <source>
        <dbReference type="Proteomes" id="UP001586593"/>
    </source>
</evidence>
<comment type="subcellular location">
    <subcellularLocation>
        <location evidence="1">Secreted</location>
    </subcellularLocation>
</comment>
<evidence type="ECO:0000256" key="4">
    <source>
        <dbReference type="ARBA" id="ARBA00022729"/>
    </source>
</evidence>
<dbReference type="EMBL" id="JAZHXJ010001831">
    <property type="protein sequence ID" value="KAL1843430.1"/>
    <property type="molecule type" value="Genomic_DNA"/>
</dbReference>